<dbReference type="InterPro" id="IPR046960">
    <property type="entry name" value="PPR_At4g14850-like_plant"/>
</dbReference>
<reference evidence="4" key="1">
    <citation type="submission" date="2017-07" db="EMBL/GenBank/DDBJ databases">
        <title>Taro Niue Genome Assembly and Annotation.</title>
        <authorList>
            <person name="Atibalentja N."/>
            <person name="Keating K."/>
            <person name="Fields C.J."/>
        </authorList>
    </citation>
    <scope>NUCLEOTIDE SEQUENCE</scope>
    <source>
        <strain evidence="4">Niue_2</strain>
        <tissue evidence="4">Leaf</tissue>
    </source>
</reference>
<dbReference type="Gene3D" id="1.25.40.10">
    <property type="entry name" value="Tetratricopeptide repeat domain"/>
    <property type="match status" value="3"/>
</dbReference>
<dbReference type="PANTHER" id="PTHR47926">
    <property type="entry name" value="PENTATRICOPEPTIDE REPEAT-CONTAINING PROTEIN"/>
    <property type="match status" value="1"/>
</dbReference>
<dbReference type="EMBL" id="NMUH01002648">
    <property type="protein sequence ID" value="MQM01277.1"/>
    <property type="molecule type" value="Genomic_DNA"/>
</dbReference>
<dbReference type="InterPro" id="IPR011990">
    <property type="entry name" value="TPR-like_helical_dom_sf"/>
</dbReference>
<feature type="repeat" description="PPR" evidence="3">
    <location>
        <begin position="217"/>
        <end position="251"/>
    </location>
</feature>
<keyword evidence="5" id="KW-1185">Reference proteome</keyword>
<dbReference type="Pfam" id="PF13041">
    <property type="entry name" value="PPR_2"/>
    <property type="match status" value="2"/>
</dbReference>
<feature type="repeat" description="PPR" evidence="3">
    <location>
        <begin position="116"/>
        <end position="150"/>
    </location>
</feature>
<dbReference type="InterPro" id="IPR002885">
    <property type="entry name" value="PPR_rpt"/>
</dbReference>
<accession>A0A843W1R4</accession>
<dbReference type="NCBIfam" id="TIGR00756">
    <property type="entry name" value="PPR"/>
    <property type="match status" value="3"/>
</dbReference>
<organism evidence="4 5">
    <name type="scientific">Colocasia esculenta</name>
    <name type="common">Wild taro</name>
    <name type="synonym">Arum esculentum</name>
    <dbReference type="NCBI Taxonomy" id="4460"/>
    <lineage>
        <taxon>Eukaryota</taxon>
        <taxon>Viridiplantae</taxon>
        <taxon>Streptophyta</taxon>
        <taxon>Embryophyta</taxon>
        <taxon>Tracheophyta</taxon>
        <taxon>Spermatophyta</taxon>
        <taxon>Magnoliopsida</taxon>
        <taxon>Liliopsida</taxon>
        <taxon>Araceae</taxon>
        <taxon>Aroideae</taxon>
        <taxon>Colocasieae</taxon>
        <taxon>Colocasia</taxon>
    </lineage>
</organism>
<dbReference type="OrthoDB" id="439028at2759"/>
<feature type="repeat" description="PPR" evidence="3">
    <location>
        <begin position="252"/>
        <end position="287"/>
    </location>
</feature>
<dbReference type="FunFam" id="1.25.40.10:FF:000031">
    <property type="entry name" value="Pentatricopeptide repeat-containing protein mitochondrial"/>
    <property type="match status" value="1"/>
</dbReference>
<evidence type="ECO:0000313" key="4">
    <source>
        <dbReference type="EMBL" id="MQM01277.1"/>
    </source>
</evidence>
<dbReference type="Pfam" id="PF01535">
    <property type="entry name" value="PPR"/>
    <property type="match status" value="2"/>
</dbReference>
<dbReference type="Pfam" id="PF20431">
    <property type="entry name" value="E_motif"/>
    <property type="match status" value="1"/>
</dbReference>
<keyword evidence="1" id="KW-0677">Repeat</keyword>
<dbReference type="InterPro" id="IPR046848">
    <property type="entry name" value="E_motif"/>
</dbReference>
<dbReference type="FunFam" id="1.25.40.10:FF:000280">
    <property type="entry name" value="Pentatricopeptide repeat-containing protein"/>
    <property type="match status" value="1"/>
</dbReference>
<dbReference type="GO" id="GO:0003723">
    <property type="term" value="F:RNA binding"/>
    <property type="evidence" value="ECO:0007669"/>
    <property type="project" value="InterPro"/>
</dbReference>
<dbReference type="AlphaFoldDB" id="A0A843W1R4"/>
<dbReference type="FunFam" id="1.25.40.10:FF:000341">
    <property type="entry name" value="Pentatricopeptide repeat-containing protein chloroplastic"/>
    <property type="match status" value="1"/>
</dbReference>
<evidence type="ECO:0000313" key="5">
    <source>
        <dbReference type="Proteomes" id="UP000652761"/>
    </source>
</evidence>
<comment type="caution">
    <text evidence="4">The sequence shown here is derived from an EMBL/GenBank/DDBJ whole genome shotgun (WGS) entry which is preliminary data.</text>
</comment>
<dbReference type="PROSITE" id="PS51375">
    <property type="entry name" value="PPR"/>
    <property type="match status" value="3"/>
</dbReference>
<protein>
    <recommendedName>
        <fullName evidence="6">Pentatricopeptide repeat-containing protein</fullName>
    </recommendedName>
</protein>
<evidence type="ECO:0008006" key="6">
    <source>
        <dbReference type="Google" id="ProtNLM"/>
    </source>
</evidence>
<evidence type="ECO:0000256" key="1">
    <source>
        <dbReference type="ARBA" id="ARBA00022737"/>
    </source>
</evidence>
<name>A0A843W1R4_COLES</name>
<sequence length="438" mass="49385">MRLPLCRHLASHACNGVKGFQSDESLRSLCYSGRLLEAVELLCSTGSHAEPQTYALLLQESINWKAHMLGRRIHSQIVVTGFSPDEYLKTKLLMLYAKDGDLKSAHKLFDSIPKRSVFPWNAMISGYVRKGLGEETLDMFCLMRMSGQSPDQFTFASVLRACAQVAMLDYGKRIHGIMVKTLVKANVIVSSALVDMYFKCSSPEDGWRAFVFSEERNIITWTALISGCGHHGDAVEVLELFQRMIDEGFRPNRITFLAILTACSRRGLVDEGWKYFYSMSREYNIRPKGEHYAAMVDLLGRSGKLDEAYKLVKTTAFEKHSVIWGALLGACRIHGDQKLVELAAERFFALAPNNAGKYIVLSNFYAALGMWNNVKDVREMVKTLGLKKDPAWSSIEIQGKVHTFLAGDKYHDQIEYIEETIKKLMCSLIEVDCISSLI</sequence>
<proteinExistence type="inferred from homology"/>
<comment type="similarity">
    <text evidence="2">Belongs to the PPR family. PCMP-E subfamily.</text>
</comment>
<gene>
    <name evidence="4" type="ORF">Taro_034028</name>
</gene>
<evidence type="ECO:0000256" key="3">
    <source>
        <dbReference type="PROSITE-ProRule" id="PRU00708"/>
    </source>
</evidence>
<evidence type="ECO:0000256" key="2">
    <source>
        <dbReference type="ARBA" id="ARBA00061659"/>
    </source>
</evidence>
<dbReference type="Proteomes" id="UP000652761">
    <property type="component" value="Unassembled WGS sequence"/>
</dbReference>
<dbReference type="PANTHER" id="PTHR47926:SF347">
    <property type="entry name" value="PENTATRICOPEPTIDE REPEAT-CONTAINING PROTEIN"/>
    <property type="match status" value="1"/>
</dbReference>
<dbReference type="GO" id="GO:0009451">
    <property type="term" value="P:RNA modification"/>
    <property type="evidence" value="ECO:0007669"/>
    <property type="project" value="InterPro"/>
</dbReference>